<dbReference type="InterPro" id="IPR050251">
    <property type="entry name" value="HpcH-HpaI_aldolase"/>
</dbReference>
<dbReference type="AlphaFoldDB" id="M0LWW9"/>
<dbReference type="EMBL" id="AOMB01000032">
    <property type="protein sequence ID" value="EMA38057.1"/>
    <property type="molecule type" value="Genomic_DNA"/>
</dbReference>
<keyword evidence="2" id="KW-0479">Metal-binding</keyword>
<evidence type="ECO:0000313" key="5">
    <source>
        <dbReference type="EMBL" id="EMA38057.1"/>
    </source>
</evidence>
<dbReference type="RefSeq" id="WP_007694000.1">
    <property type="nucleotide sequence ID" value="NZ_AJRK01000427.1"/>
</dbReference>
<reference evidence="5 6" key="1">
    <citation type="journal article" date="2014" name="PLoS Genet.">
        <title>Phylogenetically driven sequencing of extremely halophilic archaea reveals strategies for static and dynamic osmo-response.</title>
        <authorList>
            <person name="Becker E.A."/>
            <person name="Seitzer P.M."/>
            <person name="Tritt A."/>
            <person name="Larsen D."/>
            <person name="Krusor M."/>
            <person name="Yao A.I."/>
            <person name="Wu D."/>
            <person name="Madern D."/>
            <person name="Eisen J.A."/>
            <person name="Darling A.E."/>
            <person name="Facciotti M.T."/>
        </authorList>
    </citation>
    <scope>NUCLEOTIDE SEQUENCE [LARGE SCALE GENOMIC DNA]</scope>
    <source>
        <strain evidence="5 6">100A6</strain>
    </source>
</reference>
<evidence type="ECO:0000256" key="2">
    <source>
        <dbReference type="ARBA" id="ARBA00022723"/>
    </source>
</evidence>
<dbReference type="PATRIC" id="fig|1132509.6.peg.2605"/>
<dbReference type="eggNOG" id="arCOG04974">
    <property type="taxonomic scope" value="Archaea"/>
</dbReference>
<dbReference type="SUPFAM" id="SSF51621">
    <property type="entry name" value="Phosphoenolpyruvate/pyruvate domain"/>
    <property type="match status" value="1"/>
</dbReference>
<proteinExistence type="inferred from homology"/>
<dbReference type="GO" id="GO:0005737">
    <property type="term" value="C:cytoplasm"/>
    <property type="evidence" value="ECO:0007669"/>
    <property type="project" value="TreeGrafter"/>
</dbReference>
<dbReference type="Pfam" id="PF03328">
    <property type="entry name" value="HpcH_HpaI"/>
    <property type="match status" value="1"/>
</dbReference>
<keyword evidence="3" id="KW-0456">Lyase</keyword>
<evidence type="ECO:0000259" key="4">
    <source>
        <dbReference type="Pfam" id="PF03328"/>
    </source>
</evidence>
<dbReference type="InterPro" id="IPR015813">
    <property type="entry name" value="Pyrv/PenolPyrv_kinase-like_dom"/>
</dbReference>
<dbReference type="PANTHER" id="PTHR30502">
    <property type="entry name" value="2-KETO-3-DEOXY-L-RHAMNONATE ALDOLASE"/>
    <property type="match status" value="1"/>
</dbReference>
<evidence type="ECO:0000256" key="3">
    <source>
        <dbReference type="ARBA" id="ARBA00023239"/>
    </source>
</evidence>
<evidence type="ECO:0000313" key="6">
    <source>
        <dbReference type="Proteomes" id="UP000011566"/>
    </source>
</evidence>
<organism evidence="5 6">
    <name type="scientific">Halococcus hamelinensis 100A6</name>
    <dbReference type="NCBI Taxonomy" id="1132509"/>
    <lineage>
        <taxon>Archaea</taxon>
        <taxon>Methanobacteriati</taxon>
        <taxon>Methanobacteriota</taxon>
        <taxon>Stenosarchaea group</taxon>
        <taxon>Halobacteria</taxon>
        <taxon>Halobacteriales</taxon>
        <taxon>Halococcaceae</taxon>
        <taxon>Halococcus</taxon>
    </lineage>
</organism>
<gene>
    <name evidence="5" type="ORF">C447_11490</name>
</gene>
<comment type="caution">
    <text evidence="5">The sequence shown here is derived from an EMBL/GenBank/DDBJ whole genome shotgun (WGS) entry which is preliminary data.</text>
</comment>
<dbReference type="GO" id="GO:0016832">
    <property type="term" value="F:aldehyde-lyase activity"/>
    <property type="evidence" value="ECO:0007669"/>
    <property type="project" value="TreeGrafter"/>
</dbReference>
<dbReference type="InterPro" id="IPR040442">
    <property type="entry name" value="Pyrv_kinase-like_dom_sf"/>
</dbReference>
<dbReference type="InterPro" id="IPR005000">
    <property type="entry name" value="Aldolase/citrate-lyase_domain"/>
</dbReference>
<dbReference type="GO" id="GO:0046872">
    <property type="term" value="F:metal ion binding"/>
    <property type="evidence" value="ECO:0007669"/>
    <property type="project" value="UniProtKB-KW"/>
</dbReference>
<keyword evidence="6" id="KW-1185">Reference proteome</keyword>
<comment type="similarity">
    <text evidence="1">Belongs to the HpcH/HpaI aldolase family.</text>
</comment>
<evidence type="ECO:0000256" key="1">
    <source>
        <dbReference type="ARBA" id="ARBA00005568"/>
    </source>
</evidence>
<sequence>MEQQNGFRRTIENGDVAFGARASTFSPTVIEVFGELGFDFVWLDFEHMGPSPYDSRVFEDLTRAAEAGGTELFVRLPSGDPALIRKVLDAGVRTLLVPRVDTAEEVREAVEATRFVYDGEPGERGMASGRARSWGSSDAYVRTEDEEVCIGAMVEKTGAVESIEEILSVPELGFVFVGPSDLSVQLGHPTDKTHPEVLETIEGIETAARSAGVPMGKIANDPAAIEDATEAGYRIVRMGGDLASIRTTLRDRLAAVERQ</sequence>
<dbReference type="PANTHER" id="PTHR30502:SF0">
    <property type="entry name" value="PHOSPHOENOLPYRUVATE CARBOXYLASE FAMILY PROTEIN"/>
    <property type="match status" value="1"/>
</dbReference>
<dbReference type="Gene3D" id="3.20.20.60">
    <property type="entry name" value="Phosphoenolpyruvate-binding domains"/>
    <property type="match status" value="1"/>
</dbReference>
<protein>
    <submittedName>
        <fullName evidence="5">HpcH/HpaI aldolase</fullName>
    </submittedName>
</protein>
<name>M0LWW9_9EURY</name>
<accession>M0LWW9</accession>
<dbReference type="OrthoDB" id="142679at2157"/>
<feature type="domain" description="HpcH/HpaI aldolase/citrate lyase" evidence="4">
    <location>
        <begin position="25"/>
        <end position="245"/>
    </location>
</feature>
<dbReference type="Proteomes" id="UP000011566">
    <property type="component" value="Unassembled WGS sequence"/>
</dbReference>